<sequence>MVPLSRSPQKPVHCGTLINASIKGLNIQRYCLVATAFLNEDHDRLLCRWCGLQINSSENSSTDNHLSITPKFCGQNVTRPYQVQTPFVNNPVSASKSQSLSFHSTIALLIG</sequence>
<organism evidence="1 2">
    <name type="scientific">Mycena sanguinolenta</name>
    <dbReference type="NCBI Taxonomy" id="230812"/>
    <lineage>
        <taxon>Eukaryota</taxon>
        <taxon>Fungi</taxon>
        <taxon>Dikarya</taxon>
        <taxon>Basidiomycota</taxon>
        <taxon>Agaricomycotina</taxon>
        <taxon>Agaricomycetes</taxon>
        <taxon>Agaricomycetidae</taxon>
        <taxon>Agaricales</taxon>
        <taxon>Marasmiineae</taxon>
        <taxon>Mycenaceae</taxon>
        <taxon>Mycena</taxon>
    </lineage>
</organism>
<proteinExistence type="predicted"/>
<accession>A0A8H7DDG7</accession>
<dbReference type="Proteomes" id="UP000623467">
    <property type="component" value="Unassembled WGS sequence"/>
</dbReference>
<dbReference type="AlphaFoldDB" id="A0A8H7DDG7"/>
<evidence type="ECO:0000313" key="2">
    <source>
        <dbReference type="Proteomes" id="UP000623467"/>
    </source>
</evidence>
<name>A0A8H7DDG7_9AGAR</name>
<comment type="caution">
    <text evidence="1">The sequence shown here is derived from an EMBL/GenBank/DDBJ whole genome shotgun (WGS) entry which is preliminary data.</text>
</comment>
<dbReference type="EMBL" id="JACAZH010000004">
    <property type="protein sequence ID" value="KAF7371439.1"/>
    <property type="molecule type" value="Genomic_DNA"/>
</dbReference>
<keyword evidence="2" id="KW-1185">Reference proteome</keyword>
<protein>
    <submittedName>
        <fullName evidence="1">Uncharacterized protein</fullName>
    </submittedName>
</protein>
<gene>
    <name evidence="1" type="ORF">MSAN_00780900</name>
</gene>
<evidence type="ECO:0000313" key="1">
    <source>
        <dbReference type="EMBL" id="KAF7371439.1"/>
    </source>
</evidence>
<reference evidence="1" key="1">
    <citation type="submission" date="2020-05" db="EMBL/GenBank/DDBJ databases">
        <title>Mycena genomes resolve the evolution of fungal bioluminescence.</title>
        <authorList>
            <person name="Tsai I.J."/>
        </authorList>
    </citation>
    <scope>NUCLEOTIDE SEQUENCE</scope>
    <source>
        <strain evidence="1">160909Yilan</strain>
    </source>
</reference>